<comment type="caution">
    <text evidence="3">The sequence shown here is derived from an EMBL/GenBank/DDBJ whole genome shotgun (WGS) entry which is preliminary data.</text>
</comment>
<dbReference type="SUPFAM" id="SSF109854">
    <property type="entry name" value="DinB/YfiT-like putative metalloenzymes"/>
    <property type="match status" value="1"/>
</dbReference>
<evidence type="ECO:0000313" key="4">
    <source>
        <dbReference type="Proteomes" id="UP001597601"/>
    </source>
</evidence>
<organism evidence="3 4">
    <name type="scientific">Mucilaginibacter antarcticus</name>
    <dbReference type="NCBI Taxonomy" id="1855725"/>
    <lineage>
        <taxon>Bacteria</taxon>
        <taxon>Pseudomonadati</taxon>
        <taxon>Bacteroidota</taxon>
        <taxon>Sphingobacteriia</taxon>
        <taxon>Sphingobacteriales</taxon>
        <taxon>Sphingobacteriaceae</taxon>
        <taxon>Mucilaginibacter</taxon>
    </lineage>
</organism>
<dbReference type="InterPro" id="IPR034660">
    <property type="entry name" value="DinB/YfiT-like"/>
</dbReference>
<dbReference type="InterPro" id="IPR024775">
    <property type="entry name" value="DinB-like"/>
</dbReference>
<dbReference type="Proteomes" id="UP001597601">
    <property type="component" value="Unassembled WGS sequence"/>
</dbReference>
<gene>
    <name evidence="3" type="ORF">ACFSYC_03000</name>
</gene>
<dbReference type="Gene3D" id="1.20.120.450">
    <property type="entry name" value="dinb family like domain"/>
    <property type="match status" value="1"/>
</dbReference>
<feature type="domain" description="DinB-like" evidence="2">
    <location>
        <begin position="40"/>
        <end position="194"/>
    </location>
</feature>
<feature type="chain" id="PRO_5046008887" evidence="1">
    <location>
        <begin position="20"/>
        <end position="203"/>
    </location>
</feature>
<proteinExistence type="predicted"/>
<reference evidence="4" key="1">
    <citation type="journal article" date="2019" name="Int. J. Syst. Evol. Microbiol.">
        <title>The Global Catalogue of Microorganisms (GCM) 10K type strain sequencing project: providing services to taxonomists for standard genome sequencing and annotation.</title>
        <authorList>
            <consortium name="The Broad Institute Genomics Platform"/>
            <consortium name="The Broad Institute Genome Sequencing Center for Infectious Disease"/>
            <person name="Wu L."/>
            <person name="Ma J."/>
        </authorList>
    </citation>
    <scope>NUCLEOTIDE SEQUENCE [LARGE SCALE GENOMIC DNA]</scope>
    <source>
        <strain evidence="4">KCTC 52232</strain>
    </source>
</reference>
<keyword evidence="1" id="KW-0732">Signal</keyword>
<sequence length="203" mass="22793">MKNTITGLLTILISFSVYAQQIKPTAMTTKEREYAMRFLKETETAVYSSVKSLTDKQLNFKAAADKWSVAECVKHIAAAETNLWTMVDASLKQTANPEQRTGIKFSDEDLVKAVEDRTHKSKTFEALEPANSPYKTVDEALAAFKQNRAKLIAFMQTTKADLRNHISVLPIGTYDAYQFVLLISAHTNRHTQQIQEVKANAGF</sequence>
<accession>A0ABW5XJA6</accession>
<protein>
    <submittedName>
        <fullName evidence="3">DinB family protein</fullName>
    </submittedName>
</protein>
<feature type="signal peptide" evidence="1">
    <location>
        <begin position="1"/>
        <end position="19"/>
    </location>
</feature>
<name>A0ABW5XJA6_9SPHI</name>
<dbReference type="Pfam" id="PF12867">
    <property type="entry name" value="DinB_2"/>
    <property type="match status" value="1"/>
</dbReference>
<dbReference type="RefSeq" id="WP_377123368.1">
    <property type="nucleotide sequence ID" value="NZ_JBHUHN010000001.1"/>
</dbReference>
<keyword evidence="4" id="KW-1185">Reference proteome</keyword>
<evidence type="ECO:0000313" key="3">
    <source>
        <dbReference type="EMBL" id="MFD2863645.1"/>
    </source>
</evidence>
<dbReference type="EMBL" id="JBHUON010000002">
    <property type="protein sequence ID" value="MFD2863645.1"/>
    <property type="molecule type" value="Genomic_DNA"/>
</dbReference>
<evidence type="ECO:0000259" key="2">
    <source>
        <dbReference type="Pfam" id="PF12867"/>
    </source>
</evidence>
<evidence type="ECO:0000256" key="1">
    <source>
        <dbReference type="SAM" id="SignalP"/>
    </source>
</evidence>